<keyword evidence="1" id="KW-0812">Transmembrane</keyword>
<organism evidence="2 3">
    <name type="scientific">Botrimarina colliarenosi</name>
    <dbReference type="NCBI Taxonomy" id="2528001"/>
    <lineage>
        <taxon>Bacteria</taxon>
        <taxon>Pseudomonadati</taxon>
        <taxon>Planctomycetota</taxon>
        <taxon>Planctomycetia</taxon>
        <taxon>Pirellulales</taxon>
        <taxon>Lacipirellulaceae</taxon>
        <taxon>Botrimarina</taxon>
    </lineage>
</organism>
<name>A0A5C6AK44_9BACT</name>
<feature type="transmembrane region" description="Helical" evidence="1">
    <location>
        <begin position="29"/>
        <end position="46"/>
    </location>
</feature>
<keyword evidence="1" id="KW-0472">Membrane</keyword>
<dbReference type="RefSeq" id="WP_197526183.1">
    <property type="nucleotide sequence ID" value="NZ_SJPR01000001.1"/>
</dbReference>
<dbReference type="AlphaFoldDB" id="A0A5C6AK44"/>
<reference evidence="2 3" key="1">
    <citation type="submission" date="2019-02" db="EMBL/GenBank/DDBJ databases">
        <title>Deep-cultivation of Planctomycetes and their phenomic and genomic characterization uncovers novel biology.</title>
        <authorList>
            <person name="Wiegand S."/>
            <person name="Jogler M."/>
            <person name="Boedeker C."/>
            <person name="Pinto D."/>
            <person name="Vollmers J."/>
            <person name="Rivas-Marin E."/>
            <person name="Kohn T."/>
            <person name="Peeters S.H."/>
            <person name="Heuer A."/>
            <person name="Rast P."/>
            <person name="Oberbeckmann S."/>
            <person name="Bunk B."/>
            <person name="Jeske O."/>
            <person name="Meyerdierks A."/>
            <person name="Storesund J.E."/>
            <person name="Kallscheuer N."/>
            <person name="Luecker S."/>
            <person name="Lage O.M."/>
            <person name="Pohl T."/>
            <person name="Merkel B.J."/>
            <person name="Hornburger P."/>
            <person name="Mueller R.-W."/>
            <person name="Bruemmer F."/>
            <person name="Labrenz M."/>
            <person name="Spormann A.M."/>
            <person name="Op Den Camp H."/>
            <person name="Overmann J."/>
            <person name="Amann R."/>
            <person name="Jetten M.S.M."/>
            <person name="Mascher T."/>
            <person name="Medema M.H."/>
            <person name="Devos D.P."/>
            <person name="Kaster A.-K."/>
            <person name="Ovreas L."/>
            <person name="Rohde M."/>
            <person name="Galperin M.Y."/>
            <person name="Jogler C."/>
        </authorList>
    </citation>
    <scope>NUCLEOTIDE SEQUENCE [LARGE SCALE GENOMIC DNA]</scope>
    <source>
        <strain evidence="2 3">Pla108</strain>
    </source>
</reference>
<keyword evidence="1" id="KW-1133">Transmembrane helix</keyword>
<evidence type="ECO:0000313" key="3">
    <source>
        <dbReference type="Proteomes" id="UP000317421"/>
    </source>
</evidence>
<protein>
    <submittedName>
        <fullName evidence="2">Uncharacterized protein</fullName>
    </submittedName>
</protein>
<keyword evidence="3" id="KW-1185">Reference proteome</keyword>
<sequence>MQDWQDYITGFFAGKAGDLWVWFDSLSRQEWLIVMAACCAFGFLFLKSGGHRGPC</sequence>
<evidence type="ECO:0000256" key="1">
    <source>
        <dbReference type="SAM" id="Phobius"/>
    </source>
</evidence>
<gene>
    <name evidence="2" type="ORF">Pla108_04780</name>
</gene>
<dbReference type="EMBL" id="SJPR01000001">
    <property type="protein sequence ID" value="TWT99535.1"/>
    <property type="molecule type" value="Genomic_DNA"/>
</dbReference>
<evidence type="ECO:0000313" key="2">
    <source>
        <dbReference type="EMBL" id="TWT99535.1"/>
    </source>
</evidence>
<proteinExistence type="predicted"/>
<accession>A0A5C6AK44</accession>
<dbReference type="Proteomes" id="UP000317421">
    <property type="component" value="Unassembled WGS sequence"/>
</dbReference>
<comment type="caution">
    <text evidence="2">The sequence shown here is derived from an EMBL/GenBank/DDBJ whole genome shotgun (WGS) entry which is preliminary data.</text>
</comment>